<keyword evidence="4" id="KW-0949">S-adenosyl-L-methionine</keyword>
<name>A0ABP0S313_9DINO</name>
<evidence type="ECO:0000313" key="8">
    <source>
        <dbReference type="EMBL" id="CAK9106750.1"/>
    </source>
</evidence>
<dbReference type="InterPro" id="IPR002935">
    <property type="entry name" value="SAM_O-MeTrfase"/>
</dbReference>
<dbReference type="PROSITE" id="PS00639">
    <property type="entry name" value="THIOL_PROTEASE_HIS"/>
    <property type="match status" value="1"/>
</dbReference>
<dbReference type="Gene3D" id="3.90.70.10">
    <property type="entry name" value="Cysteine proteinases"/>
    <property type="match status" value="1"/>
</dbReference>
<dbReference type="SUPFAM" id="SSF54001">
    <property type="entry name" value="Cysteine proteinases"/>
    <property type="match status" value="1"/>
</dbReference>
<keyword evidence="3" id="KW-0808">Transferase</keyword>
<proteinExistence type="inferred from homology"/>
<dbReference type="InterPro" id="IPR025660">
    <property type="entry name" value="Pept_his_AS"/>
</dbReference>
<dbReference type="InterPro" id="IPR000668">
    <property type="entry name" value="Peptidase_C1A_C"/>
</dbReference>
<organism evidence="8 9">
    <name type="scientific">Durusdinium trenchii</name>
    <dbReference type="NCBI Taxonomy" id="1381693"/>
    <lineage>
        <taxon>Eukaryota</taxon>
        <taxon>Sar</taxon>
        <taxon>Alveolata</taxon>
        <taxon>Dinophyceae</taxon>
        <taxon>Suessiales</taxon>
        <taxon>Symbiodiniaceae</taxon>
        <taxon>Durusdinium</taxon>
    </lineage>
</organism>
<dbReference type="SUPFAM" id="SSF53335">
    <property type="entry name" value="S-adenosyl-L-methionine-dependent methyltransferases"/>
    <property type="match status" value="1"/>
</dbReference>
<comment type="caution">
    <text evidence="8">The sequence shown here is derived from an EMBL/GenBank/DDBJ whole genome shotgun (WGS) entry which is preliminary data.</text>
</comment>
<keyword evidence="5" id="KW-0128">Catecholamine metabolism</keyword>
<dbReference type="CDD" id="cd02440">
    <property type="entry name" value="AdoMet_MTases"/>
    <property type="match status" value="1"/>
</dbReference>
<protein>
    <recommendedName>
        <fullName evidence="1">catechol O-methyltransferase</fullName>
        <ecNumber evidence="1">2.1.1.6</ecNumber>
    </recommendedName>
</protein>
<comment type="similarity">
    <text evidence="6">Belongs to the class I-like SAM-binding methyltransferase superfamily. Cation-dependent O-methyltransferase family.</text>
</comment>
<dbReference type="Pfam" id="PF00112">
    <property type="entry name" value="Peptidase_C1"/>
    <property type="match status" value="1"/>
</dbReference>
<evidence type="ECO:0000256" key="2">
    <source>
        <dbReference type="ARBA" id="ARBA00022603"/>
    </source>
</evidence>
<dbReference type="EMBL" id="CAXAMM010042795">
    <property type="protein sequence ID" value="CAK9106750.1"/>
    <property type="molecule type" value="Genomic_DNA"/>
</dbReference>
<dbReference type="PANTHER" id="PTHR43836:SF2">
    <property type="entry name" value="CATECHOL O-METHYLTRANSFERASE 1-RELATED"/>
    <property type="match status" value="1"/>
</dbReference>
<dbReference type="InterPro" id="IPR038765">
    <property type="entry name" value="Papain-like_cys_pep_sf"/>
</dbReference>
<evidence type="ECO:0000256" key="6">
    <source>
        <dbReference type="ARBA" id="ARBA00023453"/>
    </source>
</evidence>
<dbReference type="PROSITE" id="PS51682">
    <property type="entry name" value="SAM_OMT_I"/>
    <property type="match status" value="1"/>
</dbReference>
<sequence length="1036" mass="115893">MWPLASQRTSGSKGFEAFHQGSGSFEALQLHEVASLAWGLGSATPKTNPVGAVRTFIRRYVFEMPTLPASADQRALAMLARGLLKLDLQDAFASLLDRTLLAKIDLAPDLASAFISGSVQLADLEREQAVWASLPHAPPRAWREAELLRFVRRWAAGRAAEVLVAAEDFCASRKVWLKVAGGQKADLLEAVVRVIQPRRVLEVGCYVGYSAVRLGSAVRSWHGEVWSVEMDPIYARLARQVVEHAGLSEVVKIWVGHSEEVLPRMTRGATPFDLVFFDQRGSRFLKDLQLLTRSGALSPGAVLVADNVLKPGAPKFLWQMVEPGPWRSAVVELKDFGPCGVLDWMSVSRWEGAEAVERHFESEAPELVRQLEWQADEMRWRSIDGHVSPAEWDQFAVRMKDSFFAAGLHPDMKKIEDLDSWSPAGLLTSPHRFEFHQMPLWSRWPSLTSTRRSQPRDVKIRATNRTDRREDLWEGQRLDAESLLAMRCISEERGESVVKDDTGGQVEGEWQLGSCDRDLATGKRVRGYLWQSFWARLLDMGKRSTPMLLLQEQGMDLLGSLYSKGTGGGRNFTGNQTRQKAMELGLVLEDETLQLLSKMPLRASVKLLEAGQQASQRGEDPNAAIVFAKVCSACLAPEFLDQKKKSKKRVLCAGKTFVPYGMKAGGPPPAITKEYQPTKTGDLPGKVDLRNHMSPVEDQSQCNSCCANAVAGAFEYLNMRHCKENGDTPADISRLFIYYVGRKRDQETFFEKGPLCDEGMTIGGAITAMQTHGACMESEWPYDLKGVNKKPTEECFEKARRHKVLEASRIPVDLDSMRRCLAEGHPIVFGLKLTQRFFRPRQGFCATPDPSDPQSADHGLHAMLLVGYNDRQSIFVVRNSWGPDWGDQGYGYVPYDYVANPQFNMGEQYAIKGLTEVDFTPDDDDGGDLELPGEDELDGADDIQQFDAEEDEAGDEDELLTDTMKMAETCFWDKDTGDLKAVDQATFVAAALLASRGDFGFVMPFVKEKMEKKFSETGTKEYTFDDLKEYWKEYYG</sequence>
<keyword evidence="9" id="KW-1185">Reference proteome</keyword>
<accession>A0ABP0S313</accession>
<reference evidence="8 9" key="1">
    <citation type="submission" date="2024-02" db="EMBL/GenBank/DDBJ databases">
        <authorList>
            <person name="Chen Y."/>
            <person name="Shah S."/>
            <person name="Dougan E. K."/>
            <person name="Thang M."/>
            <person name="Chan C."/>
        </authorList>
    </citation>
    <scope>NUCLEOTIDE SEQUENCE [LARGE SCALE GENOMIC DNA]</scope>
</reference>
<dbReference type="SMART" id="SM00645">
    <property type="entry name" value="Pept_C1"/>
    <property type="match status" value="1"/>
</dbReference>
<dbReference type="Proteomes" id="UP001642464">
    <property type="component" value="Unassembled WGS sequence"/>
</dbReference>
<dbReference type="Gene3D" id="3.40.50.150">
    <property type="entry name" value="Vaccinia Virus protein VP39"/>
    <property type="match status" value="1"/>
</dbReference>
<dbReference type="InterPro" id="IPR029063">
    <property type="entry name" value="SAM-dependent_MTases_sf"/>
</dbReference>
<dbReference type="CDD" id="cd02619">
    <property type="entry name" value="Peptidase_C1"/>
    <property type="match status" value="1"/>
</dbReference>
<gene>
    <name evidence="8" type="ORF">SCF082_LOCUS49722</name>
</gene>
<evidence type="ECO:0000256" key="1">
    <source>
        <dbReference type="ARBA" id="ARBA00012880"/>
    </source>
</evidence>
<keyword evidence="2" id="KW-0489">Methyltransferase</keyword>
<dbReference type="Pfam" id="PF01596">
    <property type="entry name" value="Methyltransf_3"/>
    <property type="match status" value="1"/>
</dbReference>
<evidence type="ECO:0000259" key="7">
    <source>
        <dbReference type="SMART" id="SM00645"/>
    </source>
</evidence>
<evidence type="ECO:0000256" key="3">
    <source>
        <dbReference type="ARBA" id="ARBA00022679"/>
    </source>
</evidence>
<evidence type="ECO:0000256" key="5">
    <source>
        <dbReference type="ARBA" id="ARBA00022939"/>
    </source>
</evidence>
<dbReference type="EC" id="2.1.1.6" evidence="1"/>
<evidence type="ECO:0000256" key="4">
    <source>
        <dbReference type="ARBA" id="ARBA00022691"/>
    </source>
</evidence>
<dbReference type="PANTHER" id="PTHR43836">
    <property type="entry name" value="CATECHOL O-METHYLTRANSFERASE 1-RELATED"/>
    <property type="match status" value="1"/>
</dbReference>
<evidence type="ECO:0000313" key="9">
    <source>
        <dbReference type="Proteomes" id="UP001642464"/>
    </source>
</evidence>
<feature type="domain" description="Peptidase C1A papain C-terminal" evidence="7">
    <location>
        <begin position="683"/>
        <end position="914"/>
    </location>
</feature>